<dbReference type="CDD" id="cd00229">
    <property type="entry name" value="SGNH_hydrolase"/>
    <property type="match status" value="1"/>
</dbReference>
<dbReference type="EMBL" id="SHNO01000001">
    <property type="protein sequence ID" value="MCX2976102.1"/>
    <property type="molecule type" value="Genomic_DNA"/>
</dbReference>
<name>A0ABT3T1F9_9GAMM</name>
<comment type="caution">
    <text evidence="2">The sequence shown here is derived from an EMBL/GenBank/DDBJ whole genome shotgun (WGS) entry which is preliminary data.</text>
</comment>
<evidence type="ECO:0000313" key="3">
    <source>
        <dbReference type="Proteomes" id="UP001143304"/>
    </source>
</evidence>
<organism evidence="2 3">
    <name type="scientific">Candidatus Marimicrobium litorale</name>
    <dbReference type="NCBI Taxonomy" id="2518991"/>
    <lineage>
        <taxon>Bacteria</taxon>
        <taxon>Pseudomonadati</taxon>
        <taxon>Pseudomonadota</taxon>
        <taxon>Gammaproteobacteria</taxon>
        <taxon>Cellvibrionales</taxon>
        <taxon>Halieaceae</taxon>
        <taxon>Marimicrobium</taxon>
    </lineage>
</organism>
<evidence type="ECO:0000259" key="1">
    <source>
        <dbReference type="Pfam" id="PF13472"/>
    </source>
</evidence>
<sequence length="345" mass="39364">MKNFLLGVLSIIIALFFLFILGELVARAYFAYDEQSQSEKLFSSLTLDDELGWRPSSNYRFSGKLRDASGELYPVELSTDSQGFRSYGNPEADERKKVLFLGDSFTQAMQVSDDKTYYALLGEAMDIEVFAYGVDGYGSLQEYMVLDKYVDEIKPDAVIIQFCPNDIINNHPDLERRSNFNRMGLRRPYLVDGEVVYTTAASVPRLRQFAASYSKLLYTVIRKIDRLTANRHTSIERVVREEGMNNPLFRESLEVIDQVLAKVMARVPEGTDVFAFSSHWGRPYHPAFIEVAEKNGIRFINGNGRGLDMAEKKGVTIKAADTAHWNNEGHRIVANTLQRYLEKIW</sequence>
<feature type="domain" description="SGNH hydrolase-type esterase" evidence="1">
    <location>
        <begin position="100"/>
        <end position="332"/>
    </location>
</feature>
<keyword evidence="3" id="KW-1185">Reference proteome</keyword>
<dbReference type="GO" id="GO:0016787">
    <property type="term" value="F:hydrolase activity"/>
    <property type="evidence" value="ECO:0007669"/>
    <property type="project" value="UniProtKB-KW"/>
</dbReference>
<dbReference type="Gene3D" id="3.40.50.1110">
    <property type="entry name" value="SGNH hydrolase"/>
    <property type="match status" value="1"/>
</dbReference>
<reference evidence="2" key="1">
    <citation type="submission" date="2019-02" db="EMBL/GenBank/DDBJ databases">
        <authorList>
            <person name="Li S.-H."/>
        </authorList>
    </citation>
    <scope>NUCLEOTIDE SEQUENCE</scope>
    <source>
        <strain evidence="2">IMCC11814</strain>
    </source>
</reference>
<dbReference type="Proteomes" id="UP001143304">
    <property type="component" value="Unassembled WGS sequence"/>
</dbReference>
<gene>
    <name evidence="2" type="ORF">EYC82_01860</name>
</gene>
<dbReference type="InterPro" id="IPR036514">
    <property type="entry name" value="SGNH_hydro_sf"/>
</dbReference>
<keyword evidence="2" id="KW-0378">Hydrolase</keyword>
<proteinExistence type="predicted"/>
<dbReference type="Pfam" id="PF13472">
    <property type="entry name" value="Lipase_GDSL_2"/>
    <property type="match status" value="1"/>
</dbReference>
<protein>
    <submittedName>
        <fullName evidence="2">SGNH/GDSL hydrolase family protein</fullName>
    </submittedName>
</protein>
<evidence type="ECO:0000313" key="2">
    <source>
        <dbReference type="EMBL" id="MCX2976102.1"/>
    </source>
</evidence>
<accession>A0ABT3T1F9</accession>
<dbReference type="RefSeq" id="WP_279247855.1">
    <property type="nucleotide sequence ID" value="NZ_SHNO01000001.1"/>
</dbReference>
<dbReference type="InterPro" id="IPR013830">
    <property type="entry name" value="SGNH_hydro"/>
</dbReference>
<dbReference type="SUPFAM" id="SSF52266">
    <property type="entry name" value="SGNH hydrolase"/>
    <property type="match status" value="1"/>
</dbReference>